<feature type="domain" description="PucR C-terminal helix-turn-helix" evidence="2">
    <location>
        <begin position="453"/>
        <end position="511"/>
    </location>
</feature>
<protein>
    <submittedName>
        <fullName evidence="3">Purine catabolism regulator</fullName>
    </submittedName>
</protein>
<sequence length="519" mass="55716">MPTPLSEIIATERLALRPLTDSSTFDRSVTWVHNSDLNDPTPFVSEGQLLLTTGRQFVDTADPTAEPVAEPAAEADFVGYVARLVSAGVAAIGFGTEVITHGVPAGLVAACATAGLPLFEVPYRIPFIAISRLVADNEAEQARAGFDRALAAQNDIARAAVGKGRLSSAAISAAEHLDCRVWIFDADGELVNEPHRDSHTRRSLDAAPDIRRSVTDLLGRARRARVADDAADEHRVVQTLGSTGRLCGAIAWARDTEFGALDRSVMTVLAALAEVSLEQTENLRVGHRAILEQLFQLLKDGRVDSVRRAVRVAGIELPADRFAVAALDLSETSASVRDVLERRAARSDSRIFAVADGRHLLVLIDAKQLAAERRFFAASDLTVGLSAEVGWPELTVAITQAVRSLEASPPATVTEFASLVGESFFGLLASSSVADIAHARLASVIESAEGIGLLRFAQVWLRHNGQWDPAARELGIHRHGLKSRMQRLSELTNLSLDTFQGRAELWAMLAAIDLGETGS</sequence>
<dbReference type="InterPro" id="IPR042070">
    <property type="entry name" value="PucR_C-HTH_sf"/>
</dbReference>
<feature type="domain" description="Purine catabolism PurC-like" evidence="1">
    <location>
        <begin position="10"/>
        <end position="135"/>
    </location>
</feature>
<dbReference type="InterPro" id="IPR025736">
    <property type="entry name" value="PucR_C-HTH_dom"/>
</dbReference>
<dbReference type="InterPro" id="IPR012914">
    <property type="entry name" value="PucR_dom"/>
</dbReference>
<comment type="caution">
    <text evidence="3">The sequence shown here is derived from an EMBL/GenBank/DDBJ whole genome shotgun (WGS) entry which is preliminary data.</text>
</comment>
<dbReference type="InterPro" id="IPR051448">
    <property type="entry name" value="CdaR-like_regulators"/>
</dbReference>
<evidence type="ECO:0000259" key="1">
    <source>
        <dbReference type="Pfam" id="PF07905"/>
    </source>
</evidence>
<dbReference type="Pfam" id="PF07905">
    <property type="entry name" value="PucR"/>
    <property type="match status" value="1"/>
</dbReference>
<dbReference type="OrthoDB" id="8450798at2"/>
<dbReference type="RefSeq" id="WP_100387958.1">
    <property type="nucleotide sequence ID" value="NZ_BMZU01000001.1"/>
</dbReference>
<dbReference type="AlphaFoldDB" id="A0A2M9D6B5"/>
<reference evidence="3 4" key="1">
    <citation type="submission" date="2017-11" db="EMBL/GenBank/DDBJ databases">
        <title>Genomic Encyclopedia of Archaeal and Bacterial Type Strains, Phase II (KMG-II): From Individual Species to Whole Genera.</title>
        <authorList>
            <person name="Goeker M."/>
        </authorList>
    </citation>
    <scope>NUCLEOTIDE SEQUENCE [LARGE SCALE GENOMIC DNA]</scope>
    <source>
        <strain evidence="3 4">DSM 16400</strain>
    </source>
</reference>
<dbReference type="Gene3D" id="1.10.10.2840">
    <property type="entry name" value="PucR C-terminal helix-turn-helix domain"/>
    <property type="match status" value="1"/>
</dbReference>
<name>A0A2M9D6B5_9MICO</name>
<evidence type="ECO:0000313" key="3">
    <source>
        <dbReference type="EMBL" id="PJJ81252.1"/>
    </source>
</evidence>
<dbReference type="EMBL" id="PGFH01000001">
    <property type="protein sequence ID" value="PJJ81252.1"/>
    <property type="molecule type" value="Genomic_DNA"/>
</dbReference>
<evidence type="ECO:0000259" key="2">
    <source>
        <dbReference type="Pfam" id="PF13556"/>
    </source>
</evidence>
<keyword evidence="4" id="KW-1185">Reference proteome</keyword>
<dbReference type="Pfam" id="PF13556">
    <property type="entry name" value="HTH_30"/>
    <property type="match status" value="1"/>
</dbReference>
<dbReference type="Proteomes" id="UP000231742">
    <property type="component" value="Unassembled WGS sequence"/>
</dbReference>
<accession>A0A2M9D6B5</accession>
<dbReference type="PANTHER" id="PTHR33744:SF1">
    <property type="entry name" value="DNA-BINDING TRANSCRIPTIONAL ACTIVATOR ADER"/>
    <property type="match status" value="1"/>
</dbReference>
<gene>
    <name evidence="3" type="ORF">CLV85_0423</name>
</gene>
<dbReference type="PANTHER" id="PTHR33744">
    <property type="entry name" value="CARBOHYDRATE DIACID REGULATOR"/>
    <property type="match status" value="1"/>
</dbReference>
<proteinExistence type="predicted"/>
<evidence type="ECO:0000313" key="4">
    <source>
        <dbReference type="Proteomes" id="UP000231742"/>
    </source>
</evidence>
<organism evidence="3 4">
    <name type="scientific">Salinibacterium amurskyense</name>
    <dbReference type="NCBI Taxonomy" id="205941"/>
    <lineage>
        <taxon>Bacteria</taxon>
        <taxon>Bacillati</taxon>
        <taxon>Actinomycetota</taxon>
        <taxon>Actinomycetes</taxon>
        <taxon>Micrococcales</taxon>
        <taxon>Microbacteriaceae</taxon>
        <taxon>Salinibacterium</taxon>
    </lineage>
</organism>